<evidence type="ECO:0000313" key="4">
    <source>
        <dbReference type="Proteomes" id="UP000753908"/>
    </source>
</evidence>
<name>A0A951UC45_9CYAN</name>
<sequence length="85" mass="8558">MNAEIIRALTPLFIATIGGVIGVAVLFVPDTKDNDAKWSAGIGLAGTAIAGAAGLAQSTKNESNILTGPNAQITQGQDNPVQPSN</sequence>
<evidence type="ECO:0000256" key="2">
    <source>
        <dbReference type="SAM" id="Phobius"/>
    </source>
</evidence>
<protein>
    <submittedName>
        <fullName evidence="3">Uncharacterized protein</fullName>
    </submittedName>
</protein>
<keyword evidence="2" id="KW-0472">Membrane</keyword>
<feature type="region of interest" description="Disordered" evidence="1">
    <location>
        <begin position="64"/>
        <end position="85"/>
    </location>
</feature>
<reference evidence="3" key="1">
    <citation type="submission" date="2021-05" db="EMBL/GenBank/DDBJ databases">
        <authorList>
            <person name="Pietrasiak N."/>
            <person name="Ward R."/>
            <person name="Stajich J.E."/>
            <person name="Kurbessoian T."/>
        </authorList>
    </citation>
    <scope>NUCLEOTIDE SEQUENCE</scope>
    <source>
        <strain evidence="3">CPER-KK1</strain>
    </source>
</reference>
<reference evidence="3" key="2">
    <citation type="journal article" date="2022" name="Microbiol. Resour. Announc.">
        <title>Metagenome Sequencing to Explore Phylogenomics of Terrestrial Cyanobacteria.</title>
        <authorList>
            <person name="Ward R.D."/>
            <person name="Stajich J.E."/>
            <person name="Johansen J.R."/>
            <person name="Huntemann M."/>
            <person name="Clum A."/>
            <person name="Foster B."/>
            <person name="Foster B."/>
            <person name="Roux S."/>
            <person name="Palaniappan K."/>
            <person name="Varghese N."/>
            <person name="Mukherjee S."/>
            <person name="Reddy T.B.K."/>
            <person name="Daum C."/>
            <person name="Copeland A."/>
            <person name="Chen I.A."/>
            <person name="Ivanova N.N."/>
            <person name="Kyrpides N.C."/>
            <person name="Shapiro N."/>
            <person name="Eloe-Fadrosh E.A."/>
            <person name="Pietrasiak N."/>
        </authorList>
    </citation>
    <scope>NUCLEOTIDE SEQUENCE</scope>
    <source>
        <strain evidence="3">CPER-KK1</strain>
    </source>
</reference>
<feature type="transmembrane region" description="Helical" evidence="2">
    <location>
        <begin position="6"/>
        <end position="28"/>
    </location>
</feature>
<keyword evidence="2" id="KW-1133">Transmembrane helix</keyword>
<proteinExistence type="predicted"/>
<dbReference type="Proteomes" id="UP000753908">
    <property type="component" value="Unassembled WGS sequence"/>
</dbReference>
<dbReference type="EMBL" id="JAHHIF010000043">
    <property type="protein sequence ID" value="MBW4547559.1"/>
    <property type="molecule type" value="Genomic_DNA"/>
</dbReference>
<comment type="caution">
    <text evidence="3">The sequence shown here is derived from an EMBL/GenBank/DDBJ whole genome shotgun (WGS) entry which is preliminary data.</text>
</comment>
<evidence type="ECO:0000313" key="3">
    <source>
        <dbReference type="EMBL" id="MBW4547559.1"/>
    </source>
</evidence>
<organism evidence="3 4">
    <name type="scientific">Symplocastrum torsivum CPER-KK1</name>
    <dbReference type="NCBI Taxonomy" id="450513"/>
    <lineage>
        <taxon>Bacteria</taxon>
        <taxon>Bacillati</taxon>
        <taxon>Cyanobacteriota</taxon>
        <taxon>Cyanophyceae</taxon>
        <taxon>Oscillatoriophycideae</taxon>
        <taxon>Oscillatoriales</taxon>
        <taxon>Microcoleaceae</taxon>
        <taxon>Symplocastrum</taxon>
    </lineage>
</organism>
<evidence type="ECO:0000256" key="1">
    <source>
        <dbReference type="SAM" id="MobiDB-lite"/>
    </source>
</evidence>
<accession>A0A951UC45</accession>
<dbReference type="AlphaFoldDB" id="A0A951UC45"/>
<keyword evidence="2" id="KW-0812">Transmembrane</keyword>
<gene>
    <name evidence="3" type="ORF">KME25_24425</name>
</gene>